<accession>A0A0L0GEI3</accession>
<organism evidence="2 3">
    <name type="scientific">Sphaeroforma arctica JP610</name>
    <dbReference type="NCBI Taxonomy" id="667725"/>
    <lineage>
        <taxon>Eukaryota</taxon>
        <taxon>Ichthyosporea</taxon>
        <taxon>Ichthyophonida</taxon>
        <taxon>Sphaeroforma</taxon>
    </lineage>
</organism>
<reference evidence="2 3" key="1">
    <citation type="submission" date="2011-02" db="EMBL/GenBank/DDBJ databases">
        <title>The Genome Sequence of Sphaeroforma arctica JP610.</title>
        <authorList>
            <consortium name="The Broad Institute Genome Sequencing Platform"/>
            <person name="Russ C."/>
            <person name="Cuomo C."/>
            <person name="Young S.K."/>
            <person name="Zeng Q."/>
            <person name="Gargeya S."/>
            <person name="Alvarado L."/>
            <person name="Berlin A."/>
            <person name="Chapman S.B."/>
            <person name="Chen Z."/>
            <person name="Freedman E."/>
            <person name="Gellesch M."/>
            <person name="Goldberg J."/>
            <person name="Griggs A."/>
            <person name="Gujja S."/>
            <person name="Heilman E."/>
            <person name="Heiman D."/>
            <person name="Howarth C."/>
            <person name="Mehta T."/>
            <person name="Neiman D."/>
            <person name="Pearson M."/>
            <person name="Roberts A."/>
            <person name="Saif S."/>
            <person name="Shea T."/>
            <person name="Shenoy N."/>
            <person name="Sisk P."/>
            <person name="Stolte C."/>
            <person name="Sykes S."/>
            <person name="White J."/>
            <person name="Yandava C."/>
            <person name="Burger G."/>
            <person name="Gray M.W."/>
            <person name="Holland P.W.H."/>
            <person name="King N."/>
            <person name="Lang F.B.F."/>
            <person name="Roger A.J."/>
            <person name="Ruiz-Trillo I."/>
            <person name="Haas B."/>
            <person name="Nusbaum C."/>
            <person name="Birren B."/>
        </authorList>
    </citation>
    <scope>NUCLEOTIDE SEQUENCE [LARGE SCALE GENOMIC DNA]</scope>
    <source>
        <strain evidence="2 3">JP610</strain>
    </source>
</reference>
<dbReference type="EMBL" id="KQ241615">
    <property type="protein sequence ID" value="KNC87304.1"/>
    <property type="molecule type" value="Genomic_DNA"/>
</dbReference>
<feature type="transmembrane region" description="Helical" evidence="1">
    <location>
        <begin position="15"/>
        <end position="33"/>
    </location>
</feature>
<keyword evidence="1" id="KW-0812">Transmembrane</keyword>
<evidence type="ECO:0000313" key="3">
    <source>
        <dbReference type="Proteomes" id="UP000054560"/>
    </source>
</evidence>
<proteinExistence type="predicted"/>
<keyword evidence="1" id="KW-1133">Transmembrane helix</keyword>
<name>A0A0L0GEI3_9EUKA</name>
<keyword evidence="1" id="KW-0472">Membrane</keyword>
<protein>
    <submittedName>
        <fullName evidence="2">Uncharacterized protein</fullName>
    </submittedName>
</protein>
<evidence type="ECO:0000256" key="1">
    <source>
        <dbReference type="SAM" id="Phobius"/>
    </source>
</evidence>
<dbReference type="GeneID" id="25901089"/>
<dbReference type="AlphaFoldDB" id="A0A0L0GEI3"/>
<gene>
    <name evidence="2" type="ORF">SARC_00585</name>
</gene>
<evidence type="ECO:0000313" key="2">
    <source>
        <dbReference type="EMBL" id="KNC87304.1"/>
    </source>
</evidence>
<dbReference type="Proteomes" id="UP000054560">
    <property type="component" value="Unassembled WGS sequence"/>
</dbReference>
<dbReference type="RefSeq" id="XP_014161206.1">
    <property type="nucleotide sequence ID" value="XM_014305731.1"/>
</dbReference>
<keyword evidence="3" id="KW-1185">Reference proteome</keyword>
<sequence>MNNFDDEQQQILKVGIQWLFALTVVAGLAWCHFQKDISQETAYAMSQLGSEKED</sequence>